<dbReference type="GO" id="GO:0015074">
    <property type="term" value="P:DNA integration"/>
    <property type="evidence" value="ECO:0007669"/>
    <property type="project" value="InterPro"/>
</dbReference>
<dbReference type="GO" id="GO:0003677">
    <property type="term" value="F:DNA binding"/>
    <property type="evidence" value="ECO:0007669"/>
    <property type="project" value="InterPro"/>
</dbReference>
<dbReference type="Gene3D" id="1.10.443.10">
    <property type="entry name" value="Intergrase catalytic core"/>
    <property type="match status" value="1"/>
</dbReference>
<gene>
    <name evidence="3" type="ORF">CYMTET_6337</name>
</gene>
<evidence type="ECO:0000313" key="3">
    <source>
        <dbReference type="EMBL" id="KAK3286088.1"/>
    </source>
</evidence>
<evidence type="ECO:0008006" key="5">
    <source>
        <dbReference type="Google" id="ProtNLM"/>
    </source>
</evidence>
<evidence type="ECO:0000256" key="1">
    <source>
        <dbReference type="ARBA" id="ARBA00023172"/>
    </source>
</evidence>
<dbReference type="InterPro" id="IPR052925">
    <property type="entry name" value="Phage_Integrase-like_Recomb"/>
</dbReference>
<accession>A0AAE0GXR1</accession>
<dbReference type="InterPro" id="IPR011010">
    <property type="entry name" value="DNA_brk_join_enz"/>
</dbReference>
<dbReference type="GO" id="GO:0006310">
    <property type="term" value="P:DNA recombination"/>
    <property type="evidence" value="ECO:0007669"/>
    <property type="project" value="UniProtKB-KW"/>
</dbReference>
<name>A0AAE0GXR1_9CHLO</name>
<evidence type="ECO:0000313" key="4">
    <source>
        <dbReference type="Proteomes" id="UP001190700"/>
    </source>
</evidence>
<keyword evidence="2" id="KW-0472">Membrane</keyword>
<reference evidence="3 4" key="1">
    <citation type="journal article" date="2015" name="Genome Biol. Evol.">
        <title>Comparative Genomics of a Bacterivorous Green Alga Reveals Evolutionary Causalities and Consequences of Phago-Mixotrophic Mode of Nutrition.</title>
        <authorList>
            <person name="Burns J.A."/>
            <person name="Paasch A."/>
            <person name="Narechania A."/>
            <person name="Kim E."/>
        </authorList>
    </citation>
    <scope>NUCLEOTIDE SEQUENCE [LARGE SCALE GENOMIC DNA]</scope>
    <source>
        <strain evidence="3 4">PLY_AMNH</strain>
    </source>
</reference>
<dbReference type="InterPro" id="IPR013762">
    <property type="entry name" value="Integrase-like_cat_sf"/>
</dbReference>
<sequence>MAGVRQLHLQRGHDWDPVAQRHRVAATLQGVMPLTLQDLARMAVLVDRRNLSSLSVWTAILVGFFGLFRKDNLTEGKSAAWNSRTSLVRDDVIFTDDVETVWLRVRHSKTIQCGERCHWVPLKRVPGSLLCPVEALYELMLATAGQPGDSALFVTEKGTSKKVHLVPLGHTELVKGIKALAEAVGLNPADYAGHSLRRGGATAALRLDVHSVYIKLQGDWRTDCYERYCEMDPAQRLILPGIMAEAAAAL</sequence>
<dbReference type="EMBL" id="LGRX02001495">
    <property type="protein sequence ID" value="KAK3286088.1"/>
    <property type="molecule type" value="Genomic_DNA"/>
</dbReference>
<keyword evidence="1" id="KW-0233">DNA recombination</keyword>
<organism evidence="3 4">
    <name type="scientific">Cymbomonas tetramitiformis</name>
    <dbReference type="NCBI Taxonomy" id="36881"/>
    <lineage>
        <taxon>Eukaryota</taxon>
        <taxon>Viridiplantae</taxon>
        <taxon>Chlorophyta</taxon>
        <taxon>Pyramimonadophyceae</taxon>
        <taxon>Pyramimonadales</taxon>
        <taxon>Pyramimonadaceae</taxon>
        <taxon>Cymbomonas</taxon>
    </lineage>
</organism>
<dbReference type="AlphaFoldDB" id="A0AAE0GXR1"/>
<keyword evidence="2" id="KW-0812">Transmembrane</keyword>
<comment type="caution">
    <text evidence="3">The sequence shown here is derived from an EMBL/GenBank/DDBJ whole genome shotgun (WGS) entry which is preliminary data.</text>
</comment>
<keyword evidence="2" id="KW-1133">Transmembrane helix</keyword>
<dbReference type="Proteomes" id="UP001190700">
    <property type="component" value="Unassembled WGS sequence"/>
</dbReference>
<dbReference type="PANTHER" id="PTHR34605:SF5">
    <property type="entry name" value="INTEGRASE_RECOMBINASE XERD HOMOLOG"/>
    <property type="match status" value="1"/>
</dbReference>
<dbReference type="PANTHER" id="PTHR34605">
    <property type="entry name" value="PHAGE_INTEGRASE DOMAIN-CONTAINING PROTEIN"/>
    <property type="match status" value="1"/>
</dbReference>
<protein>
    <recommendedName>
        <fullName evidence="5">Tyr recombinase domain-containing protein</fullName>
    </recommendedName>
</protein>
<feature type="transmembrane region" description="Helical" evidence="2">
    <location>
        <begin position="51"/>
        <end position="68"/>
    </location>
</feature>
<dbReference type="SUPFAM" id="SSF56349">
    <property type="entry name" value="DNA breaking-rejoining enzymes"/>
    <property type="match status" value="1"/>
</dbReference>
<keyword evidence="4" id="KW-1185">Reference proteome</keyword>
<evidence type="ECO:0000256" key="2">
    <source>
        <dbReference type="SAM" id="Phobius"/>
    </source>
</evidence>
<proteinExistence type="predicted"/>